<comment type="caution">
    <text evidence="2">The sequence shown here is derived from an EMBL/GenBank/DDBJ whole genome shotgun (WGS) entry which is preliminary data.</text>
</comment>
<proteinExistence type="predicted"/>
<keyword evidence="1" id="KW-0472">Membrane</keyword>
<dbReference type="Proteomes" id="UP001628668">
    <property type="component" value="Unassembled WGS sequence"/>
</dbReference>
<dbReference type="InterPro" id="IPR014202">
    <property type="entry name" value="Spore_II_R"/>
</dbReference>
<keyword evidence="3" id="KW-1185">Reference proteome</keyword>
<dbReference type="Pfam" id="PF09551">
    <property type="entry name" value="Spore_II_R"/>
    <property type="match status" value="1"/>
</dbReference>
<dbReference type="NCBIfam" id="TIGR02837">
    <property type="entry name" value="spore_II_R"/>
    <property type="match status" value="1"/>
</dbReference>
<evidence type="ECO:0000313" key="3">
    <source>
        <dbReference type="Proteomes" id="UP001628668"/>
    </source>
</evidence>
<keyword evidence="1" id="KW-0812">Transmembrane</keyword>
<protein>
    <submittedName>
        <fullName evidence="2">Stage II sporulation protein R</fullName>
    </submittedName>
</protein>
<reference evidence="2 3" key="1">
    <citation type="submission" date="2024-12" db="EMBL/GenBank/DDBJ databases">
        <authorList>
            <person name="Li X."/>
            <person name="Zhang D."/>
        </authorList>
    </citation>
    <scope>NUCLEOTIDE SEQUENCE [LARGE SCALE GENOMIC DNA]</scope>
    <source>
        <strain evidence="2 3">JCM19602</strain>
    </source>
</reference>
<name>A0ABW8VQQ9_9BACI</name>
<keyword evidence="1" id="KW-1133">Transmembrane helix</keyword>
<feature type="transmembrane region" description="Helical" evidence="1">
    <location>
        <begin position="7"/>
        <end position="24"/>
    </location>
</feature>
<organism evidence="2 3">
    <name type="scientific">Rossellomorea oryzaecorticis</name>
    <dbReference type="NCBI Taxonomy" id="1396505"/>
    <lineage>
        <taxon>Bacteria</taxon>
        <taxon>Bacillati</taxon>
        <taxon>Bacillota</taxon>
        <taxon>Bacilli</taxon>
        <taxon>Bacillales</taxon>
        <taxon>Bacillaceae</taxon>
        <taxon>Rossellomorea</taxon>
    </lineage>
</organism>
<sequence>MKTKHAVLSYILILTLGTIVSLYIPKQEITTAQEPMVIPQEAIRLRILANSDLEKDQNVKRLVRDEVNKEITKWVGSLTSQDEAKKVIKAGLPELQTIAENVVAAEGLDQEVQIDFGKVQFPTKLYGQYLYPAGEYEAVLITLGKGEGANWWCVLYPPLCFLDFSTGNAVRSPGFETTVEASGDVVTEVDPEDQLAADQPAEEKATQVVEENAKQAEEIPAAAEVVEESVEEAKSKASIVKETKLIDRFNTQETPQKEQATNEKVFVEEGDQEEVEVRFFVVDFVKGLFD</sequence>
<dbReference type="EMBL" id="JBJOSA010000010">
    <property type="protein sequence ID" value="MFL8937714.1"/>
    <property type="molecule type" value="Genomic_DNA"/>
</dbReference>
<evidence type="ECO:0000256" key="1">
    <source>
        <dbReference type="SAM" id="Phobius"/>
    </source>
</evidence>
<accession>A0ABW8VQQ9</accession>
<evidence type="ECO:0000313" key="2">
    <source>
        <dbReference type="EMBL" id="MFL8937714.1"/>
    </source>
</evidence>
<gene>
    <name evidence="2" type="primary">spoIIR</name>
    <name evidence="2" type="ORF">ACKA06_13045</name>
</gene>
<dbReference type="RefSeq" id="WP_411159850.1">
    <property type="nucleotide sequence ID" value="NZ_JBJOSA010000010.1"/>
</dbReference>